<evidence type="ECO:0000259" key="3">
    <source>
        <dbReference type="PROSITE" id="PS50948"/>
    </source>
</evidence>
<comment type="caution">
    <text evidence="4">The sequence shown here is derived from an EMBL/GenBank/DDBJ whole genome shotgun (WGS) entry which is preliminary data.</text>
</comment>
<dbReference type="OrthoDB" id="3563678at2759"/>
<proteinExistence type="predicted"/>
<dbReference type="AlphaFoldDB" id="A0A8H4KPJ3"/>
<reference evidence="4" key="1">
    <citation type="submission" date="2020-01" db="EMBL/GenBank/DDBJ databases">
        <title>Identification and distribution of gene clusters putatively required for synthesis of sphingolipid metabolism inhibitors in phylogenetically diverse species of the filamentous fungus Fusarium.</title>
        <authorList>
            <person name="Kim H.-S."/>
            <person name="Busman M."/>
            <person name="Brown D.W."/>
            <person name="Divon H."/>
            <person name="Uhlig S."/>
            <person name="Proctor R.H."/>
        </authorList>
    </citation>
    <scope>NUCLEOTIDE SEQUENCE</scope>
    <source>
        <strain evidence="4">NRRL 53441</strain>
    </source>
</reference>
<evidence type="ECO:0000313" key="4">
    <source>
        <dbReference type="EMBL" id="KAF4453671.1"/>
    </source>
</evidence>
<feature type="domain" description="Apple" evidence="3">
    <location>
        <begin position="512"/>
        <end position="594"/>
    </location>
</feature>
<dbReference type="Pfam" id="PF25485">
    <property type="entry name" value="DUF7908"/>
    <property type="match status" value="1"/>
</dbReference>
<feature type="chain" id="PRO_5034255913" description="Apple domain-containing protein" evidence="2">
    <location>
        <begin position="20"/>
        <end position="735"/>
    </location>
</feature>
<feature type="region of interest" description="Disordered" evidence="1">
    <location>
        <begin position="335"/>
        <end position="516"/>
    </location>
</feature>
<evidence type="ECO:0000313" key="5">
    <source>
        <dbReference type="Proteomes" id="UP000605986"/>
    </source>
</evidence>
<sequence length="735" mass="76546">MKSRILISTLLGSAGVVSAADLSSVEADTWCIAYLSTYLAPVSNQVYLPSTRRELSVEESARLPAEEPGRLPIPVAPPLWPTFCCMSDCIDRVTGTELEEEFASDTSLIISESFETSGLAPVDSESSSLGIEPTEVQSGSGTLPFGSTTGALTDQLITSSIPTDLDSTASTGAIPTSSGLIEPAGRYVIFLILTRDDEKRNINKRATTGGFVGNDNPKVCTFAATFNLAQGQLWEGGVPIHYSGEVNKELPGQGRPDGDSITKTFSISGQQLAFRNSGLPNGEAGFCQTPDGKVHVTFTTGPPGCVAVNLAAYDVAQCKNGRLIGLDDLTSTTSEIVSSETVEPEEITSGSTDGIEDATTSRVPASTDSNDSEASTKALEPTGTIIPPSEASFSGFEEASEEPTSLASTPDGPDDTASVPSSGSTSQLSSEATDPAGSTTASASEETTPSTSDTTSGTVIDIETPATDATTNTDTATGSDTTADLPTNISASGPPDPTTTNTAPTDPAAVPCSDIGSPYQVPNGARFDVSCDTGFRAYRPIDRVAAGDLIDCMRQCSETDQCIGVQFDKDNKECSLVSESLAGTYAVTYYDTALRITPTDTTPDLTTTTTTTTSDVPGSAKPSDCNQICNPYQASNGRLFSFICNAEPDGYDQVGSVTGSFVDCLEACSQDARCTVIRLSKSDNECLLLSNIYGRISSNNDYHVGFKDLSGDPPTGTAITHATTPDILTVTEPAP</sequence>
<dbReference type="Gene3D" id="3.50.4.10">
    <property type="entry name" value="Hepatocyte Growth Factor"/>
    <property type="match status" value="1"/>
</dbReference>
<accession>A0A8H4KPJ3</accession>
<feature type="compositionally biased region" description="Low complexity" evidence="1">
    <location>
        <begin position="498"/>
        <end position="509"/>
    </location>
</feature>
<feature type="compositionally biased region" description="Polar residues" evidence="1">
    <location>
        <begin position="358"/>
        <end position="375"/>
    </location>
</feature>
<keyword evidence="2" id="KW-0732">Signal</keyword>
<dbReference type="PROSITE" id="PS50948">
    <property type="entry name" value="PAN"/>
    <property type="match status" value="1"/>
</dbReference>
<dbReference type="EMBL" id="JAADJG010000144">
    <property type="protein sequence ID" value="KAF4453671.1"/>
    <property type="molecule type" value="Genomic_DNA"/>
</dbReference>
<name>A0A8H4KPJ3_9HYPO</name>
<evidence type="ECO:0000256" key="2">
    <source>
        <dbReference type="SAM" id="SignalP"/>
    </source>
</evidence>
<feature type="compositionally biased region" description="Polar residues" evidence="1">
    <location>
        <begin position="124"/>
        <end position="144"/>
    </location>
</feature>
<dbReference type="Pfam" id="PF00024">
    <property type="entry name" value="PAN_1"/>
    <property type="match status" value="1"/>
</dbReference>
<feature type="signal peptide" evidence="2">
    <location>
        <begin position="1"/>
        <end position="19"/>
    </location>
</feature>
<feature type="compositionally biased region" description="Low complexity" evidence="1">
    <location>
        <begin position="435"/>
        <end position="484"/>
    </location>
</feature>
<keyword evidence="5" id="KW-1185">Reference proteome</keyword>
<protein>
    <recommendedName>
        <fullName evidence="3">Apple domain-containing protein</fullName>
    </recommendedName>
</protein>
<dbReference type="Proteomes" id="UP000605986">
    <property type="component" value="Unassembled WGS sequence"/>
</dbReference>
<gene>
    <name evidence="4" type="ORF">F53441_3680</name>
</gene>
<dbReference type="InterPro" id="IPR057230">
    <property type="entry name" value="DUF7908"/>
</dbReference>
<evidence type="ECO:0000256" key="1">
    <source>
        <dbReference type="SAM" id="MobiDB-lite"/>
    </source>
</evidence>
<organism evidence="4 5">
    <name type="scientific">Fusarium austroafricanum</name>
    <dbReference type="NCBI Taxonomy" id="2364996"/>
    <lineage>
        <taxon>Eukaryota</taxon>
        <taxon>Fungi</taxon>
        <taxon>Dikarya</taxon>
        <taxon>Ascomycota</taxon>
        <taxon>Pezizomycotina</taxon>
        <taxon>Sordariomycetes</taxon>
        <taxon>Hypocreomycetidae</taxon>
        <taxon>Hypocreales</taxon>
        <taxon>Nectriaceae</taxon>
        <taxon>Fusarium</taxon>
        <taxon>Fusarium concolor species complex</taxon>
    </lineage>
</organism>
<feature type="compositionally biased region" description="Polar residues" evidence="1">
    <location>
        <begin position="418"/>
        <end position="432"/>
    </location>
</feature>
<dbReference type="InterPro" id="IPR003609">
    <property type="entry name" value="Pan_app"/>
</dbReference>
<feature type="region of interest" description="Disordered" evidence="1">
    <location>
        <begin position="119"/>
        <end position="144"/>
    </location>
</feature>